<name>A0ABD5UR19_9EURY</name>
<dbReference type="EMBL" id="JBHSXL010000003">
    <property type="protein sequence ID" value="MFC6891959.1"/>
    <property type="molecule type" value="Genomic_DNA"/>
</dbReference>
<dbReference type="RefSeq" id="WP_379741184.1">
    <property type="nucleotide sequence ID" value="NZ_JBHSVN010000001.1"/>
</dbReference>
<protein>
    <submittedName>
        <fullName evidence="2">Uncharacterized protein</fullName>
    </submittedName>
</protein>
<dbReference type="AlphaFoldDB" id="A0ABD5UR19"/>
<dbReference type="Proteomes" id="UP001596296">
    <property type="component" value="Unassembled WGS sequence"/>
</dbReference>
<organism evidence="2 3">
    <name type="scientific">Halopenitus salinus</name>
    <dbReference type="NCBI Taxonomy" id="1198295"/>
    <lineage>
        <taxon>Archaea</taxon>
        <taxon>Methanobacteriati</taxon>
        <taxon>Methanobacteriota</taxon>
        <taxon>Stenosarchaea group</taxon>
        <taxon>Halobacteria</taxon>
        <taxon>Halobacteriales</taxon>
        <taxon>Haloferacaceae</taxon>
        <taxon>Halopenitus</taxon>
    </lineage>
</organism>
<sequence>MTNDDVEDDSSGFKTEQEVLETASSGPSVRSIQLGEGISPTRILVEVEREDGSKKESTASIELINLCRHDAGDDVYDPESKELDYSELGRDIRMRTDALLGHRLPSSLVGTNLPDKSPSDP</sequence>
<evidence type="ECO:0000256" key="1">
    <source>
        <dbReference type="SAM" id="MobiDB-lite"/>
    </source>
</evidence>
<comment type="caution">
    <text evidence="2">The sequence shown here is derived from an EMBL/GenBank/DDBJ whole genome shotgun (WGS) entry which is preliminary data.</text>
</comment>
<evidence type="ECO:0000313" key="2">
    <source>
        <dbReference type="EMBL" id="MFC6891959.1"/>
    </source>
</evidence>
<keyword evidence="3" id="KW-1185">Reference proteome</keyword>
<feature type="compositionally biased region" description="Acidic residues" evidence="1">
    <location>
        <begin position="1"/>
        <end position="10"/>
    </location>
</feature>
<feature type="region of interest" description="Disordered" evidence="1">
    <location>
        <begin position="1"/>
        <end position="34"/>
    </location>
</feature>
<feature type="compositionally biased region" description="Polar residues" evidence="1">
    <location>
        <begin position="22"/>
        <end position="31"/>
    </location>
</feature>
<reference evidence="2 3" key="1">
    <citation type="journal article" date="2019" name="Int. J. Syst. Evol. Microbiol.">
        <title>The Global Catalogue of Microorganisms (GCM) 10K type strain sequencing project: providing services to taxonomists for standard genome sequencing and annotation.</title>
        <authorList>
            <consortium name="The Broad Institute Genomics Platform"/>
            <consortium name="The Broad Institute Genome Sequencing Center for Infectious Disease"/>
            <person name="Wu L."/>
            <person name="Ma J."/>
        </authorList>
    </citation>
    <scope>NUCLEOTIDE SEQUENCE [LARGE SCALE GENOMIC DNA]</scope>
    <source>
        <strain evidence="2 3">SKJ47</strain>
    </source>
</reference>
<gene>
    <name evidence="2" type="ORF">ACFQE9_04930</name>
</gene>
<proteinExistence type="predicted"/>
<evidence type="ECO:0000313" key="3">
    <source>
        <dbReference type="Proteomes" id="UP001596296"/>
    </source>
</evidence>
<accession>A0ABD5UR19</accession>